<dbReference type="Proteomes" id="UP001501570">
    <property type="component" value="Unassembled WGS sequence"/>
</dbReference>
<sequence>MTDQRHPNRPDPAPGRADSGHVAEEIAAEQRHVDRVYARLTVIKKEAAASETAGYGIARAGNFAALVERDAMVFHAARRRRLLDAEHDGLVFGRLDLQPSANGAADAEITADEFEDRAGDGVAPSATPAGANETGALATGGPATGDPAAGATGTAGEDPGDGNADPGPGNAASGLGEVRYIGRIGLRDTDASPLVIDWRAPAAAPFYRATPVDPLGVVRRRMIQSTGERVTGIEDDLLDPEAAPPGMRVVGDGALVATLARATGTGMRDIVATIQREQDEAIRSPALGVTIVRGGPGTGKTAVALHRVAYLLYADRQRFAGGGVLVVGPSPVFVTYIARVLPSLGEDDVTLRSLGSMVVGTEATRHDPDEVALIKGSLRMSRVLSRAARDASPDTPDELRLLYRGTLLRLDARALRGLRDTVMSGGPKRNAVRAKAAGYVLDALWRQAVELLGAPAVQQRPEFASDTAERREFIGFMRAWWPRLRPVDVLGWLADPERARRYSEGLLSNREIRMLTRSLAGLAADGPSIQDVPLLDELDELLGTPPAPAKRRGDPFMVGGVREVTTHADRVAASRAAALERPDDYREYAHVVVDESQDVSPMQWRMIGRRAEFASWTVVGDPAQSAWHGDPAEARRARNAALGSRRRSEYALTTNYRNSEEIFAVAADVVRRAEPEIELPTAVRRSGVPPRHVLTDDLEPAVREAARDLLAEVDGTVGVIATQATKDLVAGWVAGLDPDRLQTVNSLESKGMEYDGVLVVEPAAIVAESPSGVRTLYVALSRATQRLTTVGTDESWH</sequence>
<dbReference type="PANTHER" id="PTHR11070">
    <property type="entry name" value="UVRD / RECB / PCRA DNA HELICASE FAMILY MEMBER"/>
    <property type="match status" value="1"/>
</dbReference>
<organism evidence="8 9">
    <name type="scientific">Rugosimonospora acidiphila</name>
    <dbReference type="NCBI Taxonomy" id="556531"/>
    <lineage>
        <taxon>Bacteria</taxon>
        <taxon>Bacillati</taxon>
        <taxon>Actinomycetota</taxon>
        <taxon>Actinomycetes</taxon>
        <taxon>Micromonosporales</taxon>
        <taxon>Micromonosporaceae</taxon>
        <taxon>Rugosimonospora</taxon>
    </lineage>
</organism>
<comment type="caution">
    <text evidence="8">The sequence shown here is derived from an EMBL/GenBank/DDBJ whole genome shotgun (WGS) entry which is preliminary data.</text>
</comment>
<evidence type="ECO:0000256" key="1">
    <source>
        <dbReference type="ARBA" id="ARBA00022741"/>
    </source>
</evidence>
<dbReference type="SUPFAM" id="SSF52540">
    <property type="entry name" value="P-loop containing nucleoside triphosphate hydrolases"/>
    <property type="match status" value="1"/>
</dbReference>
<feature type="binding site" evidence="5">
    <location>
        <begin position="294"/>
        <end position="301"/>
    </location>
    <ligand>
        <name>ATP</name>
        <dbReference type="ChEBI" id="CHEBI:30616"/>
    </ligand>
</feature>
<evidence type="ECO:0000259" key="7">
    <source>
        <dbReference type="PROSITE" id="PS51198"/>
    </source>
</evidence>
<dbReference type="InterPro" id="IPR014016">
    <property type="entry name" value="UvrD-like_ATP-bd"/>
</dbReference>
<dbReference type="InterPro" id="IPR027417">
    <property type="entry name" value="P-loop_NTPase"/>
</dbReference>
<accession>A0ABP9RQE1</accession>
<keyword evidence="2 5" id="KW-0378">Hydrolase</keyword>
<dbReference type="PANTHER" id="PTHR11070:SF45">
    <property type="entry name" value="DNA 3'-5' HELICASE"/>
    <property type="match status" value="1"/>
</dbReference>
<keyword evidence="4 5" id="KW-0067">ATP-binding</keyword>
<feature type="domain" description="UvrD-like helicase ATP-binding" evidence="7">
    <location>
        <begin position="273"/>
        <end position="659"/>
    </location>
</feature>
<evidence type="ECO:0000256" key="4">
    <source>
        <dbReference type="ARBA" id="ARBA00022840"/>
    </source>
</evidence>
<dbReference type="PROSITE" id="PS51198">
    <property type="entry name" value="UVRD_HELICASE_ATP_BIND"/>
    <property type="match status" value="1"/>
</dbReference>
<evidence type="ECO:0000256" key="3">
    <source>
        <dbReference type="ARBA" id="ARBA00022806"/>
    </source>
</evidence>
<evidence type="ECO:0000313" key="8">
    <source>
        <dbReference type="EMBL" id="GAA5184536.1"/>
    </source>
</evidence>
<evidence type="ECO:0000256" key="6">
    <source>
        <dbReference type="SAM" id="MobiDB-lite"/>
    </source>
</evidence>
<evidence type="ECO:0000256" key="2">
    <source>
        <dbReference type="ARBA" id="ARBA00022801"/>
    </source>
</evidence>
<dbReference type="Gene3D" id="3.40.50.300">
    <property type="entry name" value="P-loop containing nucleotide triphosphate hydrolases"/>
    <property type="match status" value="3"/>
</dbReference>
<keyword evidence="9" id="KW-1185">Reference proteome</keyword>
<feature type="compositionally biased region" description="Low complexity" evidence="6">
    <location>
        <begin position="134"/>
        <end position="171"/>
    </location>
</feature>
<keyword evidence="3 5" id="KW-0347">Helicase</keyword>
<keyword evidence="1 5" id="KW-0547">Nucleotide-binding</keyword>
<feature type="region of interest" description="Disordered" evidence="6">
    <location>
        <begin position="116"/>
        <end position="171"/>
    </location>
</feature>
<dbReference type="EMBL" id="BAABJQ010000006">
    <property type="protein sequence ID" value="GAA5184536.1"/>
    <property type="molecule type" value="Genomic_DNA"/>
</dbReference>
<evidence type="ECO:0000313" key="9">
    <source>
        <dbReference type="Proteomes" id="UP001501570"/>
    </source>
</evidence>
<gene>
    <name evidence="8" type="ORF">GCM10023322_26230</name>
</gene>
<feature type="region of interest" description="Disordered" evidence="6">
    <location>
        <begin position="1"/>
        <end position="20"/>
    </location>
</feature>
<reference evidence="9" key="1">
    <citation type="journal article" date="2019" name="Int. J. Syst. Evol. Microbiol.">
        <title>The Global Catalogue of Microorganisms (GCM) 10K type strain sequencing project: providing services to taxonomists for standard genome sequencing and annotation.</title>
        <authorList>
            <consortium name="The Broad Institute Genomics Platform"/>
            <consortium name="The Broad Institute Genome Sequencing Center for Infectious Disease"/>
            <person name="Wu L."/>
            <person name="Ma J."/>
        </authorList>
    </citation>
    <scope>NUCLEOTIDE SEQUENCE [LARGE SCALE GENOMIC DNA]</scope>
    <source>
        <strain evidence="9">JCM 18304</strain>
    </source>
</reference>
<dbReference type="InterPro" id="IPR000212">
    <property type="entry name" value="DNA_helicase_UvrD/REP"/>
</dbReference>
<protein>
    <submittedName>
        <fullName evidence="8">AAA family ATPase</fullName>
    </submittedName>
</protein>
<name>A0ABP9RQE1_9ACTN</name>
<evidence type="ECO:0000256" key="5">
    <source>
        <dbReference type="PROSITE-ProRule" id="PRU00560"/>
    </source>
</evidence>
<proteinExistence type="predicted"/>